<feature type="transmembrane region" description="Helical" evidence="1">
    <location>
        <begin position="191"/>
        <end position="214"/>
    </location>
</feature>
<protein>
    <recommendedName>
        <fullName evidence="4">YfhO family protein</fullName>
    </recommendedName>
</protein>
<feature type="transmembrane region" description="Helical" evidence="1">
    <location>
        <begin position="312"/>
        <end position="332"/>
    </location>
</feature>
<evidence type="ECO:0008006" key="4">
    <source>
        <dbReference type="Google" id="ProtNLM"/>
    </source>
</evidence>
<feature type="transmembrane region" description="Helical" evidence="1">
    <location>
        <begin position="98"/>
        <end position="121"/>
    </location>
</feature>
<feature type="transmembrane region" description="Helical" evidence="1">
    <location>
        <begin position="287"/>
        <end position="305"/>
    </location>
</feature>
<feature type="transmembrane region" description="Helical" evidence="1">
    <location>
        <begin position="226"/>
        <end position="246"/>
    </location>
</feature>
<name>A0A6N9IQK8_9LACO</name>
<dbReference type="Proteomes" id="UP000471678">
    <property type="component" value="Unassembled WGS sequence"/>
</dbReference>
<evidence type="ECO:0000256" key="1">
    <source>
        <dbReference type="SAM" id="Phobius"/>
    </source>
</evidence>
<comment type="caution">
    <text evidence="2">The sequence shown here is derived from an EMBL/GenBank/DDBJ whole genome shotgun (WGS) entry which is preliminary data.</text>
</comment>
<dbReference type="AlphaFoldDB" id="A0A6N9IQK8"/>
<reference evidence="2 3" key="1">
    <citation type="journal article" date="2020" name="Food Funct.">
        <title>Screening of Lactobacillus salivarius strains from the feces of Chinese populations and the evaluation of their effects against intestinal inflammation in mice.</title>
        <authorList>
            <person name="Zhai Q."/>
            <person name="Shen X."/>
            <person name="Cen S."/>
            <person name="Zhang C."/>
            <person name="Tian F."/>
            <person name="Zhao J."/>
            <person name="Zhang H."/>
            <person name="Xue Y."/>
            <person name="Chen W."/>
        </authorList>
    </citation>
    <scope>NUCLEOTIDE SEQUENCE [LARGE SCALE GENOMIC DNA]</scope>
    <source>
        <strain evidence="2 3">FYNDL5_1.scaf</strain>
    </source>
</reference>
<feature type="transmembrane region" description="Helical" evidence="1">
    <location>
        <begin position="7"/>
        <end position="26"/>
    </location>
</feature>
<feature type="transmembrane region" description="Helical" evidence="1">
    <location>
        <begin position="344"/>
        <end position="363"/>
    </location>
</feature>
<dbReference type="RefSeq" id="WP_161022435.1">
    <property type="nucleotide sequence ID" value="NZ_VSUB01000003.1"/>
</dbReference>
<feature type="transmembrane region" description="Helical" evidence="1">
    <location>
        <begin position="370"/>
        <end position="387"/>
    </location>
</feature>
<accession>A0A6N9IQK8</accession>
<evidence type="ECO:0000313" key="2">
    <source>
        <dbReference type="EMBL" id="MYY64539.1"/>
    </source>
</evidence>
<sequence length="584" mass="66749">MKKYIRYIGIIGLFAIISYLYVWSFIKTGIIYVSSDRIFHLERLEEAYRTLRSGHLLSYISTYSAARVGIATGQGYPSVNLIIYGLIRLILVKPVVSYYSYIMVEQFLGLIVAFYAGWIFFKGSKKSASIFAVILRTSAYVMHNDYGRADIGEAWALIFVPLALIGYYLITARKEYIKGTIVLSLGLSLELYSHILTAAITILFLIGIYILHLLGDRKSVVIELKSLICSVILFALESLVILVPLIDLLRKDIATPGSILWDNYDYSPLKLVKLSLTNSIGMGSENIGIILLLLTFIGIFFWGKIPTNIRKIYIISTLLLVLITNIFPWSLLQNTPLRIIQFPWRLLAIIIVLLSVCSVVTLNNMRMLKVWGVVLVTITSITSVVVSEQNFISNEKSMYHIARSDKDIADPWDKLINSSNYNKMLSINQTADTNKYFTYNDYNKKSARENDVSIFNHEVSIGDYRKSISNKDIESGYQEVTYKLRNLPTDGGKLTLPFVIYDKNNYKVYLNDRKVEFYESEYSQLQIIKDKNLQNMDVKVKYFVPVMYKVANVVSFVVSGISILFLLYIEYKNKKKQGDFIDVK</sequence>
<organism evidence="2 3">
    <name type="scientific">Ligilactobacillus salivarius</name>
    <dbReference type="NCBI Taxonomy" id="1624"/>
    <lineage>
        <taxon>Bacteria</taxon>
        <taxon>Bacillati</taxon>
        <taxon>Bacillota</taxon>
        <taxon>Bacilli</taxon>
        <taxon>Lactobacillales</taxon>
        <taxon>Lactobacillaceae</taxon>
        <taxon>Ligilactobacillus</taxon>
    </lineage>
</organism>
<keyword evidence="1" id="KW-0812">Transmembrane</keyword>
<proteinExistence type="predicted"/>
<gene>
    <name evidence="2" type="ORF">FYL25_03710</name>
</gene>
<evidence type="ECO:0000313" key="3">
    <source>
        <dbReference type="Proteomes" id="UP000471678"/>
    </source>
</evidence>
<dbReference type="EMBL" id="VSUB01000003">
    <property type="protein sequence ID" value="MYY64539.1"/>
    <property type="molecule type" value="Genomic_DNA"/>
</dbReference>
<feature type="transmembrane region" description="Helical" evidence="1">
    <location>
        <begin position="154"/>
        <end position="171"/>
    </location>
</feature>
<keyword evidence="1" id="KW-1133">Transmembrane helix</keyword>
<keyword evidence="1" id="KW-0472">Membrane</keyword>
<feature type="transmembrane region" description="Helical" evidence="1">
    <location>
        <begin position="546"/>
        <end position="569"/>
    </location>
</feature>